<feature type="compositionally biased region" description="Low complexity" evidence="1">
    <location>
        <begin position="22"/>
        <end position="34"/>
    </location>
</feature>
<feature type="region of interest" description="Disordered" evidence="1">
    <location>
        <begin position="19"/>
        <end position="55"/>
    </location>
</feature>
<accession>A0ABP0HBK4</accession>
<proteinExistence type="predicted"/>
<evidence type="ECO:0000313" key="3">
    <source>
        <dbReference type="Proteomes" id="UP001642484"/>
    </source>
</evidence>
<keyword evidence="3" id="KW-1185">Reference proteome</keyword>
<comment type="caution">
    <text evidence="2">The sequence shown here is derived from an EMBL/GenBank/DDBJ whole genome shotgun (WGS) entry which is preliminary data.</text>
</comment>
<dbReference type="Proteomes" id="UP001642484">
    <property type="component" value="Unassembled WGS sequence"/>
</dbReference>
<evidence type="ECO:0000313" key="2">
    <source>
        <dbReference type="EMBL" id="CAK8987596.1"/>
    </source>
</evidence>
<feature type="compositionally biased region" description="Basic and acidic residues" evidence="1">
    <location>
        <begin position="35"/>
        <end position="55"/>
    </location>
</feature>
<protein>
    <submittedName>
        <fullName evidence="2">Uncharacterized protein</fullName>
    </submittedName>
</protein>
<sequence>MDLQQQRLVDQSGRLVFLTQHTVPSGPSTPSVPSESERGERREEREGGKTSDRRFLRSNSRMCAWRLEAECAKQLKVAKSVAKRVLWTVRVKKPAAPTMSEPRADRGRTGIAQGSIMDCVASLRESGADLP</sequence>
<reference evidence="2 3" key="1">
    <citation type="submission" date="2024-02" db="EMBL/GenBank/DDBJ databases">
        <authorList>
            <person name="Chen Y."/>
            <person name="Shah S."/>
            <person name="Dougan E. K."/>
            <person name="Thang M."/>
            <person name="Chan C."/>
        </authorList>
    </citation>
    <scope>NUCLEOTIDE SEQUENCE [LARGE SCALE GENOMIC DNA]</scope>
</reference>
<organism evidence="2 3">
    <name type="scientific">Durusdinium trenchii</name>
    <dbReference type="NCBI Taxonomy" id="1381693"/>
    <lineage>
        <taxon>Eukaryota</taxon>
        <taxon>Sar</taxon>
        <taxon>Alveolata</taxon>
        <taxon>Dinophyceae</taxon>
        <taxon>Suessiales</taxon>
        <taxon>Symbiodiniaceae</taxon>
        <taxon>Durusdinium</taxon>
    </lineage>
</organism>
<dbReference type="EMBL" id="CAXAMN010000303">
    <property type="protein sequence ID" value="CAK8987596.1"/>
    <property type="molecule type" value="Genomic_DNA"/>
</dbReference>
<gene>
    <name evidence="2" type="ORF">CCMP2556_LOCUS931</name>
</gene>
<evidence type="ECO:0000256" key="1">
    <source>
        <dbReference type="SAM" id="MobiDB-lite"/>
    </source>
</evidence>
<name>A0ABP0HBK4_9DINO</name>